<evidence type="ECO:0000259" key="1">
    <source>
        <dbReference type="Pfam" id="PF10536"/>
    </source>
</evidence>
<dbReference type="AlphaFoldDB" id="A0AAW2J7D5"/>
<reference evidence="2" key="2">
    <citation type="journal article" date="2024" name="Plant">
        <title>Genomic evolution and insights into agronomic trait innovations of Sesamum species.</title>
        <authorList>
            <person name="Miao H."/>
            <person name="Wang L."/>
            <person name="Qu L."/>
            <person name="Liu H."/>
            <person name="Sun Y."/>
            <person name="Le M."/>
            <person name="Wang Q."/>
            <person name="Wei S."/>
            <person name="Zheng Y."/>
            <person name="Lin W."/>
            <person name="Duan Y."/>
            <person name="Cao H."/>
            <person name="Xiong S."/>
            <person name="Wang X."/>
            <person name="Wei L."/>
            <person name="Li C."/>
            <person name="Ma Q."/>
            <person name="Ju M."/>
            <person name="Zhao R."/>
            <person name="Li G."/>
            <person name="Mu C."/>
            <person name="Tian Q."/>
            <person name="Mei H."/>
            <person name="Zhang T."/>
            <person name="Gao T."/>
            <person name="Zhang H."/>
        </authorList>
    </citation>
    <scope>NUCLEOTIDE SEQUENCE</scope>
    <source>
        <strain evidence="2">G01</strain>
    </source>
</reference>
<evidence type="ECO:0000313" key="2">
    <source>
        <dbReference type="EMBL" id="KAL0290406.1"/>
    </source>
</evidence>
<protein>
    <recommendedName>
        <fullName evidence="1">Aminotransferase-like plant mobile domain-containing protein</fullName>
    </recommendedName>
</protein>
<dbReference type="EMBL" id="JACGWK010001356">
    <property type="protein sequence ID" value="KAL0290406.1"/>
    <property type="molecule type" value="Genomic_DNA"/>
</dbReference>
<dbReference type="Pfam" id="PF10536">
    <property type="entry name" value="PMD"/>
    <property type="match status" value="1"/>
</dbReference>
<reference evidence="2" key="1">
    <citation type="submission" date="2020-06" db="EMBL/GenBank/DDBJ databases">
        <authorList>
            <person name="Li T."/>
            <person name="Hu X."/>
            <person name="Zhang T."/>
            <person name="Song X."/>
            <person name="Zhang H."/>
            <person name="Dai N."/>
            <person name="Sheng W."/>
            <person name="Hou X."/>
            <person name="Wei L."/>
        </authorList>
    </citation>
    <scope>NUCLEOTIDE SEQUENCE</scope>
    <source>
        <strain evidence="2">G01</strain>
        <tissue evidence="2">Leaf</tissue>
    </source>
</reference>
<gene>
    <name evidence="2" type="ORF">Sangu_2575800</name>
</gene>
<name>A0AAW2J7D5_9LAMI</name>
<accession>A0AAW2J7D5</accession>
<sequence>MLVVAQVYDFVYASLFTYDRNSDVIKTFYELWCPSTNTLLMSFGELSISLWDLHTLVGLPMNGLMYDEVVPSAKELDGVDKTGRRFVPHSHKFLLHAYHLLQINSNGGQLSQVSIDKWIKFWLRRATKYCKPPLPQVIPNQLITLWNFWNI</sequence>
<dbReference type="InterPro" id="IPR019557">
    <property type="entry name" value="AminoTfrase-like_pln_mobile"/>
</dbReference>
<proteinExistence type="predicted"/>
<feature type="domain" description="Aminotransferase-like plant mobile" evidence="1">
    <location>
        <begin position="7"/>
        <end position="64"/>
    </location>
</feature>
<comment type="caution">
    <text evidence="2">The sequence shown here is derived from an EMBL/GenBank/DDBJ whole genome shotgun (WGS) entry which is preliminary data.</text>
</comment>
<organism evidence="2">
    <name type="scientific">Sesamum angustifolium</name>
    <dbReference type="NCBI Taxonomy" id="2727405"/>
    <lineage>
        <taxon>Eukaryota</taxon>
        <taxon>Viridiplantae</taxon>
        <taxon>Streptophyta</taxon>
        <taxon>Embryophyta</taxon>
        <taxon>Tracheophyta</taxon>
        <taxon>Spermatophyta</taxon>
        <taxon>Magnoliopsida</taxon>
        <taxon>eudicotyledons</taxon>
        <taxon>Gunneridae</taxon>
        <taxon>Pentapetalae</taxon>
        <taxon>asterids</taxon>
        <taxon>lamiids</taxon>
        <taxon>Lamiales</taxon>
        <taxon>Pedaliaceae</taxon>
        <taxon>Sesamum</taxon>
    </lineage>
</organism>